<dbReference type="AlphaFoldDB" id="G3MGV7"/>
<dbReference type="InterPro" id="IPR041913">
    <property type="entry name" value="POLD3_sf"/>
</dbReference>
<keyword evidence="3" id="KW-0235">DNA replication</keyword>
<dbReference type="GO" id="GO:0006297">
    <property type="term" value="P:nucleotide-excision repair, DNA gap filling"/>
    <property type="evidence" value="ECO:0007669"/>
    <property type="project" value="TreeGrafter"/>
</dbReference>
<dbReference type="GO" id="GO:0043625">
    <property type="term" value="C:delta DNA polymerase complex"/>
    <property type="evidence" value="ECO:0007669"/>
    <property type="project" value="InterPro"/>
</dbReference>
<dbReference type="PANTHER" id="PTHR17598:SF13">
    <property type="entry name" value="DNA POLYMERASE DELTA SUBUNIT 3"/>
    <property type="match status" value="1"/>
</dbReference>
<sequence>GRSLLVPAFTRVLGIANLNTRPLKNKRKLHAMDSSVREALETRVVYDRHVVTYKWLASKFDLHTNAAKGYLKEFTSEQEADGTNVTGHSIVTGKQDKLYRVILTSTQCVPETKKDLTVVTGVHSFCAQPSNLEDFADKLTEAATCAVKLSVCPIYCEAAQRMRKWGKGLNGVSTTAEKKAASLAKPAPRSSPVKESKPPPSQPSKLEKDKPLPAEKKATANKAKPKQKNDLAAAFSKSRSGGSTVSSAKKASPEDKNNAESSRAAVKVETAKETTKRKSADKSPDASNATPEKKKAKTESPDSPNASPVKRKKLSRRHVISDSEDEEDDASQTTATPASAESAEKTGDESSQTPSVGSKLSTSTSPDTATQGSQKKRRRVMKSVKKTFKDEEGFLVTKLVKELVSESDDDAEEPLPKALREKPAPEKPTGKKKAAAAQDRKQQSLLSFFGKSSQRAWCSYGLASFKVQHLTTHVTTEQQINELPV</sequence>
<dbReference type="GO" id="GO:1904161">
    <property type="term" value="P:DNA synthesis involved in UV-damage excision repair"/>
    <property type="evidence" value="ECO:0007669"/>
    <property type="project" value="TreeGrafter"/>
</dbReference>
<dbReference type="GO" id="GO:0006271">
    <property type="term" value="P:DNA strand elongation involved in DNA replication"/>
    <property type="evidence" value="ECO:0007669"/>
    <property type="project" value="TreeGrafter"/>
</dbReference>
<dbReference type="PANTHER" id="PTHR17598">
    <property type="entry name" value="DNA POLYMERASE DELTA SUBUNIT 3"/>
    <property type="match status" value="1"/>
</dbReference>
<feature type="compositionally biased region" description="Basic and acidic residues" evidence="5">
    <location>
        <begin position="269"/>
        <end position="284"/>
    </location>
</feature>
<feature type="compositionally biased region" description="Basic and acidic residues" evidence="5">
    <location>
        <begin position="205"/>
        <end position="218"/>
    </location>
</feature>
<feature type="non-terminal residue" evidence="6">
    <location>
        <position position="485"/>
    </location>
</feature>
<organism evidence="6">
    <name type="scientific">Amblyomma maculatum</name>
    <name type="common">Gulf Coast tick</name>
    <dbReference type="NCBI Taxonomy" id="34609"/>
    <lineage>
        <taxon>Eukaryota</taxon>
        <taxon>Metazoa</taxon>
        <taxon>Ecdysozoa</taxon>
        <taxon>Arthropoda</taxon>
        <taxon>Chelicerata</taxon>
        <taxon>Arachnida</taxon>
        <taxon>Acari</taxon>
        <taxon>Parasitiformes</taxon>
        <taxon>Ixodida</taxon>
        <taxon>Ixodoidea</taxon>
        <taxon>Ixodidae</taxon>
        <taxon>Amblyomminae</taxon>
        <taxon>Amblyomma</taxon>
    </lineage>
</organism>
<protein>
    <recommendedName>
        <fullName evidence="2">DNA polymerase delta subunit 3</fullName>
    </recommendedName>
</protein>
<reference evidence="6" key="1">
    <citation type="journal article" date="2011" name="PLoS ONE">
        <title>A deep insight into the sialotranscriptome of the gulf coast tick, Amblyomma maculatum.</title>
        <authorList>
            <person name="Karim S."/>
            <person name="Singh P."/>
            <person name="Ribeiro J.M."/>
        </authorList>
    </citation>
    <scope>NUCLEOTIDE SEQUENCE</scope>
    <source>
        <tissue evidence="6">Salivary gland</tissue>
    </source>
</reference>
<keyword evidence="4" id="KW-0539">Nucleus</keyword>
<feature type="region of interest" description="Disordered" evidence="5">
    <location>
        <begin position="176"/>
        <end position="387"/>
    </location>
</feature>
<accession>G3MGV7</accession>
<evidence type="ECO:0000256" key="2">
    <source>
        <dbReference type="ARBA" id="ARBA00017589"/>
    </source>
</evidence>
<evidence type="ECO:0000313" key="6">
    <source>
        <dbReference type="EMBL" id="AEO32725.1"/>
    </source>
</evidence>
<feature type="compositionally biased region" description="Basic and acidic residues" evidence="5">
    <location>
        <begin position="414"/>
        <end position="429"/>
    </location>
</feature>
<feature type="compositionally biased region" description="Low complexity" evidence="5">
    <location>
        <begin position="331"/>
        <end position="341"/>
    </location>
</feature>
<evidence type="ECO:0000256" key="1">
    <source>
        <dbReference type="ARBA" id="ARBA00004123"/>
    </source>
</evidence>
<dbReference type="EMBL" id="JO841108">
    <property type="protein sequence ID" value="AEO32725.1"/>
    <property type="molecule type" value="mRNA"/>
</dbReference>
<evidence type="ECO:0000256" key="3">
    <source>
        <dbReference type="ARBA" id="ARBA00022705"/>
    </source>
</evidence>
<dbReference type="Gene3D" id="3.90.1030.20">
    <property type="entry name" value="DNA polymerase delta, p66 (Cdc27) subunit, wHTH domain"/>
    <property type="match status" value="1"/>
</dbReference>
<proteinExistence type="evidence at transcript level"/>
<feature type="compositionally biased region" description="Basic and acidic residues" evidence="5">
    <location>
        <begin position="291"/>
        <end position="300"/>
    </location>
</feature>
<feature type="compositionally biased region" description="Basic residues" evidence="5">
    <location>
        <begin position="374"/>
        <end position="386"/>
    </location>
</feature>
<dbReference type="Pfam" id="PF09507">
    <property type="entry name" value="CDC27"/>
    <property type="match status" value="1"/>
</dbReference>
<feature type="region of interest" description="Disordered" evidence="5">
    <location>
        <begin position="405"/>
        <end position="439"/>
    </location>
</feature>
<evidence type="ECO:0000256" key="4">
    <source>
        <dbReference type="ARBA" id="ARBA00023242"/>
    </source>
</evidence>
<dbReference type="GO" id="GO:0003887">
    <property type="term" value="F:DNA-directed DNA polymerase activity"/>
    <property type="evidence" value="ECO:0007669"/>
    <property type="project" value="TreeGrafter"/>
</dbReference>
<feature type="compositionally biased region" description="Basic residues" evidence="5">
    <location>
        <begin position="309"/>
        <end position="318"/>
    </location>
</feature>
<evidence type="ECO:0000256" key="5">
    <source>
        <dbReference type="SAM" id="MobiDB-lite"/>
    </source>
</evidence>
<feature type="compositionally biased region" description="Low complexity" evidence="5">
    <location>
        <begin position="236"/>
        <end position="247"/>
    </location>
</feature>
<dbReference type="InterPro" id="IPR019038">
    <property type="entry name" value="POLD3"/>
</dbReference>
<feature type="compositionally biased region" description="Polar residues" evidence="5">
    <location>
        <begin position="349"/>
        <end position="373"/>
    </location>
</feature>
<comment type="subcellular location">
    <subcellularLocation>
        <location evidence="1">Nucleus</location>
    </subcellularLocation>
</comment>
<feature type="non-terminal residue" evidence="6">
    <location>
        <position position="1"/>
    </location>
</feature>
<name>G3MGV7_AMBMU</name>